<keyword evidence="2" id="KW-1185">Reference proteome</keyword>
<comment type="caution">
    <text evidence="1">The sequence shown here is derived from an EMBL/GenBank/DDBJ whole genome shotgun (WGS) entry which is preliminary data.</text>
</comment>
<dbReference type="EMBL" id="BAVR01000057">
    <property type="protein sequence ID" value="GAE90166.1"/>
    <property type="molecule type" value="Genomic_DNA"/>
</dbReference>
<protein>
    <submittedName>
        <fullName evidence="1">Acetyltransferase</fullName>
    </submittedName>
</protein>
<dbReference type="GO" id="GO:0016740">
    <property type="term" value="F:transferase activity"/>
    <property type="evidence" value="ECO:0007669"/>
    <property type="project" value="UniProtKB-KW"/>
</dbReference>
<reference evidence="1" key="1">
    <citation type="journal article" date="2014" name="Genome Announc.">
        <title>Draft Genome Sequence of Clostridium straminisolvens Strain JCM 21531T, Isolated from a Cellulose-Degrading Bacterial Community.</title>
        <authorList>
            <person name="Yuki M."/>
            <person name="Oshima K."/>
            <person name="Suda W."/>
            <person name="Sakamoto M."/>
            <person name="Kitamura K."/>
            <person name="Iida T."/>
            <person name="Hattori M."/>
            <person name="Ohkuma M."/>
        </authorList>
    </citation>
    <scope>NUCLEOTIDE SEQUENCE [LARGE SCALE GENOMIC DNA]</scope>
    <source>
        <strain evidence="1">JCM 21531</strain>
    </source>
</reference>
<keyword evidence="1" id="KW-0808">Transferase</keyword>
<sequence>MITTNDNTRAIRYYQKRGFNLCNIYLNSVNEARKIKPQIPLHGYDNIPILHEIEFEMLL</sequence>
<organism evidence="1 2">
    <name type="scientific">Acetivibrio straminisolvens JCM 21531</name>
    <dbReference type="NCBI Taxonomy" id="1294263"/>
    <lineage>
        <taxon>Bacteria</taxon>
        <taxon>Bacillati</taxon>
        <taxon>Bacillota</taxon>
        <taxon>Clostridia</taxon>
        <taxon>Eubacteriales</taxon>
        <taxon>Oscillospiraceae</taxon>
        <taxon>Acetivibrio</taxon>
    </lineage>
</organism>
<evidence type="ECO:0000313" key="2">
    <source>
        <dbReference type="Proteomes" id="UP000019109"/>
    </source>
</evidence>
<gene>
    <name evidence="1" type="ORF">JCM21531_3753</name>
</gene>
<dbReference type="Proteomes" id="UP000019109">
    <property type="component" value="Unassembled WGS sequence"/>
</dbReference>
<dbReference type="AlphaFoldDB" id="W4VAG1"/>
<dbReference type="Gene3D" id="3.40.630.30">
    <property type="match status" value="1"/>
</dbReference>
<accession>W4VAG1</accession>
<dbReference type="STRING" id="1294263.JCM21531_3753"/>
<name>W4VAG1_9FIRM</name>
<evidence type="ECO:0000313" key="1">
    <source>
        <dbReference type="EMBL" id="GAE90166.1"/>
    </source>
</evidence>
<proteinExistence type="predicted"/>